<dbReference type="GO" id="GO:0006313">
    <property type="term" value="P:DNA transposition"/>
    <property type="evidence" value="ECO:0007669"/>
    <property type="project" value="InterPro"/>
</dbReference>
<comment type="caution">
    <text evidence="3">The sequence shown here is derived from an EMBL/GenBank/DDBJ whole genome shotgun (WGS) entry which is preliminary data.</text>
</comment>
<evidence type="ECO:0000256" key="1">
    <source>
        <dbReference type="SAM" id="Phobius"/>
    </source>
</evidence>
<organism evidence="3">
    <name type="scientific">Dictyoglomus thermophilum</name>
    <dbReference type="NCBI Taxonomy" id="14"/>
    <lineage>
        <taxon>Bacteria</taxon>
        <taxon>Pseudomonadati</taxon>
        <taxon>Dictyoglomota</taxon>
        <taxon>Dictyoglomia</taxon>
        <taxon>Dictyoglomales</taxon>
        <taxon>Dictyoglomaceae</taxon>
        <taxon>Dictyoglomus</taxon>
    </lineage>
</organism>
<proteinExistence type="predicted"/>
<gene>
    <name evidence="3" type="ORF">ENU78_03780</name>
</gene>
<keyword evidence="1" id="KW-0472">Membrane</keyword>
<sequence length="168" mass="19603">MIKSHIRVGVIIGIRKDIKKNIVMGVKAGKAYESEVKIAKNILREGIELNGEYFVGDKAYDSIELIKEIEKRGIKPAIKVKETFRVDVRDEKRKRSKRYSEDKKIYKERNRIESVFGNVKRGGRDYFNTKIENLARIYAISLFVLFNIRILLIWLLKIAFLKISSLLI</sequence>
<evidence type="ECO:0000313" key="3">
    <source>
        <dbReference type="EMBL" id="HGK23555.1"/>
    </source>
</evidence>
<dbReference type="GO" id="GO:0004803">
    <property type="term" value="F:transposase activity"/>
    <property type="evidence" value="ECO:0007669"/>
    <property type="project" value="InterPro"/>
</dbReference>
<dbReference type="EMBL" id="DTDV01000010">
    <property type="protein sequence ID" value="HGK23555.1"/>
    <property type="molecule type" value="Genomic_DNA"/>
</dbReference>
<dbReference type="GO" id="GO:0003677">
    <property type="term" value="F:DNA binding"/>
    <property type="evidence" value="ECO:0007669"/>
    <property type="project" value="InterPro"/>
</dbReference>
<feature type="transmembrane region" description="Helical" evidence="1">
    <location>
        <begin position="137"/>
        <end position="156"/>
    </location>
</feature>
<feature type="domain" description="Transposase IS4-like" evidence="2">
    <location>
        <begin position="22"/>
        <end position="147"/>
    </location>
</feature>
<protein>
    <submittedName>
        <fullName evidence="3">IS4/IS5 family transposase</fullName>
    </submittedName>
</protein>
<evidence type="ECO:0000259" key="2">
    <source>
        <dbReference type="Pfam" id="PF01609"/>
    </source>
</evidence>
<dbReference type="Pfam" id="PF01609">
    <property type="entry name" value="DDE_Tnp_1"/>
    <property type="match status" value="1"/>
</dbReference>
<dbReference type="InterPro" id="IPR002559">
    <property type="entry name" value="Transposase_11"/>
</dbReference>
<keyword evidence="1" id="KW-0812">Transmembrane</keyword>
<accession>A0A7V4DX96</accession>
<name>A0A7V4DX96_DICTH</name>
<keyword evidence="1" id="KW-1133">Transmembrane helix</keyword>
<dbReference type="AlphaFoldDB" id="A0A7V4DX96"/>
<reference evidence="3" key="1">
    <citation type="journal article" date="2020" name="mSystems">
        <title>Genome- and Community-Level Interaction Insights into Carbon Utilization and Element Cycling Functions of Hydrothermarchaeota in Hydrothermal Sediment.</title>
        <authorList>
            <person name="Zhou Z."/>
            <person name="Liu Y."/>
            <person name="Xu W."/>
            <person name="Pan J."/>
            <person name="Luo Z.H."/>
            <person name="Li M."/>
        </authorList>
    </citation>
    <scope>NUCLEOTIDE SEQUENCE [LARGE SCALE GENOMIC DNA]</scope>
    <source>
        <strain evidence="3">SpSt-70</strain>
    </source>
</reference>